<comment type="caution">
    <text evidence="1">The sequence shown here is derived from an EMBL/GenBank/DDBJ whole genome shotgun (WGS) entry which is preliminary data.</text>
</comment>
<accession>A0AC60Q251</accession>
<proteinExistence type="predicted"/>
<dbReference type="Proteomes" id="UP000805193">
    <property type="component" value="Unassembled WGS sequence"/>
</dbReference>
<keyword evidence="2" id="KW-1185">Reference proteome</keyword>
<evidence type="ECO:0000313" key="2">
    <source>
        <dbReference type="Proteomes" id="UP000805193"/>
    </source>
</evidence>
<feature type="non-terminal residue" evidence="1">
    <location>
        <position position="1"/>
    </location>
</feature>
<gene>
    <name evidence="1" type="ORF">HPB47_025212</name>
</gene>
<sequence>ATLDKGPKFAMKPRLPPPEKLSMVRSSADKVLSQDRDRCIADGVDVLCQTAGLRSKIPKLTSIVDHFRINHLKLLTSGKEGGFVVVPQELYWEKAEHAVLKNFKQVKPGYLNMLK</sequence>
<organism evidence="1 2">
    <name type="scientific">Ixodes persulcatus</name>
    <name type="common">Taiga tick</name>
    <dbReference type="NCBI Taxonomy" id="34615"/>
    <lineage>
        <taxon>Eukaryota</taxon>
        <taxon>Metazoa</taxon>
        <taxon>Ecdysozoa</taxon>
        <taxon>Arthropoda</taxon>
        <taxon>Chelicerata</taxon>
        <taxon>Arachnida</taxon>
        <taxon>Acari</taxon>
        <taxon>Parasitiformes</taxon>
        <taxon>Ixodida</taxon>
        <taxon>Ixodoidea</taxon>
        <taxon>Ixodidae</taxon>
        <taxon>Ixodinae</taxon>
        <taxon>Ixodes</taxon>
    </lineage>
</organism>
<feature type="non-terminal residue" evidence="1">
    <location>
        <position position="115"/>
    </location>
</feature>
<evidence type="ECO:0000313" key="1">
    <source>
        <dbReference type="EMBL" id="KAG0427761.1"/>
    </source>
</evidence>
<dbReference type="EMBL" id="JABSTQ010009594">
    <property type="protein sequence ID" value="KAG0427761.1"/>
    <property type="molecule type" value="Genomic_DNA"/>
</dbReference>
<protein>
    <submittedName>
        <fullName evidence="1">Uncharacterized protein</fullName>
    </submittedName>
</protein>
<reference evidence="1 2" key="1">
    <citation type="journal article" date="2020" name="Cell">
        <title>Large-Scale Comparative Analyses of Tick Genomes Elucidate Their Genetic Diversity and Vector Capacities.</title>
        <authorList>
            <consortium name="Tick Genome and Microbiome Consortium (TIGMIC)"/>
            <person name="Jia N."/>
            <person name="Wang J."/>
            <person name="Shi W."/>
            <person name="Du L."/>
            <person name="Sun Y."/>
            <person name="Zhan W."/>
            <person name="Jiang J.F."/>
            <person name="Wang Q."/>
            <person name="Zhang B."/>
            <person name="Ji P."/>
            <person name="Bell-Sakyi L."/>
            <person name="Cui X.M."/>
            <person name="Yuan T.T."/>
            <person name="Jiang B.G."/>
            <person name="Yang W.F."/>
            <person name="Lam T.T."/>
            <person name="Chang Q.C."/>
            <person name="Ding S.J."/>
            <person name="Wang X.J."/>
            <person name="Zhu J.G."/>
            <person name="Ruan X.D."/>
            <person name="Zhao L."/>
            <person name="Wei J.T."/>
            <person name="Ye R.Z."/>
            <person name="Que T.C."/>
            <person name="Du C.H."/>
            <person name="Zhou Y.H."/>
            <person name="Cheng J.X."/>
            <person name="Dai P.F."/>
            <person name="Guo W.B."/>
            <person name="Han X.H."/>
            <person name="Huang E.J."/>
            <person name="Li L.F."/>
            <person name="Wei W."/>
            <person name="Gao Y.C."/>
            <person name="Liu J.Z."/>
            <person name="Shao H.Z."/>
            <person name="Wang X."/>
            <person name="Wang C.C."/>
            <person name="Yang T.C."/>
            <person name="Huo Q.B."/>
            <person name="Li W."/>
            <person name="Chen H.Y."/>
            <person name="Chen S.E."/>
            <person name="Zhou L.G."/>
            <person name="Ni X.B."/>
            <person name="Tian J.H."/>
            <person name="Sheng Y."/>
            <person name="Liu T."/>
            <person name="Pan Y.S."/>
            <person name="Xia L.Y."/>
            <person name="Li J."/>
            <person name="Zhao F."/>
            <person name="Cao W.C."/>
        </authorList>
    </citation>
    <scope>NUCLEOTIDE SEQUENCE [LARGE SCALE GENOMIC DNA]</scope>
    <source>
        <strain evidence="1">Iper-2018</strain>
    </source>
</reference>
<name>A0AC60Q251_IXOPE</name>